<evidence type="ECO:0000313" key="2">
    <source>
        <dbReference type="EMBL" id="GEP61745.1"/>
    </source>
</evidence>
<keyword evidence="1" id="KW-0812">Transmembrane</keyword>
<organism evidence="2 3">
    <name type="scientific">Reyranella soli</name>
    <dbReference type="NCBI Taxonomy" id="1230389"/>
    <lineage>
        <taxon>Bacteria</taxon>
        <taxon>Pseudomonadati</taxon>
        <taxon>Pseudomonadota</taxon>
        <taxon>Alphaproteobacteria</taxon>
        <taxon>Hyphomicrobiales</taxon>
        <taxon>Reyranellaceae</taxon>
        <taxon>Reyranella</taxon>
    </lineage>
</organism>
<feature type="transmembrane region" description="Helical" evidence="1">
    <location>
        <begin position="111"/>
        <end position="144"/>
    </location>
</feature>
<feature type="transmembrane region" description="Helical" evidence="1">
    <location>
        <begin position="156"/>
        <end position="184"/>
    </location>
</feature>
<dbReference type="RefSeq" id="WP_147157035.1">
    <property type="nucleotide sequence ID" value="NZ_BKAJ01000251.1"/>
</dbReference>
<evidence type="ECO:0000313" key="3">
    <source>
        <dbReference type="Proteomes" id="UP000321058"/>
    </source>
</evidence>
<dbReference type="AlphaFoldDB" id="A0A512NS26"/>
<keyword evidence="1" id="KW-0472">Membrane</keyword>
<feature type="transmembrane region" description="Helical" evidence="1">
    <location>
        <begin position="306"/>
        <end position="325"/>
    </location>
</feature>
<sequence length="441" mass="47995">MASTSPWTGIVLGALWVFGLRYAWLSCGLIGDGSYYLFDAVAVGPYKDVSHERAVPNLLAQLPLAAAIVAGVTDLHWLARWQSLGWFALPAVLYSLAVLRTRHDPLQQASIVIAIAIVFMTSSFLIVAEHVTAYAIATMAAAWIVTTRQPQAGDGLVLLVLALLSMFCHEVFVFLGPLLAAMTVSAVRHAPVRPSFAMATYLAAALLFLVSAVLAWRTISTFEDRAYFASASAEAWDFWKNPVFDIASIAALVVAGVALVRPATLATRWPWLMIAPALLAMLLLPLLVLTRGYFGPPFAYGQNITRFAAGPVLVAIILFMWAHASGWRPNPPKAGRLLAFAGLLFLATLPWSATLAVVFVSYLDEMKVAIRDRPGIIAYEDTRLATKPWLLQGETWSLPITSAILRVGSADGVIAPPRGYVGFLPYVVSDLPDLGRYRWRE</sequence>
<feature type="transmembrane region" description="Helical" evidence="1">
    <location>
        <begin position="81"/>
        <end position="99"/>
    </location>
</feature>
<dbReference type="Proteomes" id="UP000321058">
    <property type="component" value="Unassembled WGS sequence"/>
</dbReference>
<feature type="transmembrane region" description="Helical" evidence="1">
    <location>
        <begin position="337"/>
        <end position="363"/>
    </location>
</feature>
<evidence type="ECO:0000256" key="1">
    <source>
        <dbReference type="SAM" id="Phobius"/>
    </source>
</evidence>
<keyword evidence="1" id="KW-1133">Transmembrane helix</keyword>
<dbReference type="OrthoDB" id="9818947at2"/>
<feature type="transmembrane region" description="Helical" evidence="1">
    <location>
        <begin position="239"/>
        <end position="260"/>
    </location>
</feature>
<accession>A0A512NS26</accession>
<feature type="transmembrane region" description="Helical" evidence="1">
    <location>
        <begin position="196"/>
        <end position="219"/>
    </location>
</feature>
<evidence type="ECO:0008006" key="4">
    <source>
        <dbReference type="Google" id="ProtNLM"/>
    </source>
</evidence>
<gene>
    <name evidence="2" type="ORF">RSO01_89110</name>
</gene>
<name>A0A512NS26_9HYPH</name>
<proteinExistence type="predicted"/>
<comment type="caution">
    <text evidence="2">The sequence shown here is derived from an EMBL/GenBank/DDBJ whole genome shotgun (WGS) entry which is preliminary data.</text>
</comment>
<dbReference type="EMBL" id="BKAJ01000251">
    <property type="protein sequence ID" value="GEP61745.1"/>
    <property type="molecule type" value="Genomic_DNA"/>
</dbReference>
<keyword evidence="3" id="KW-1185">Reference proteome</keyword>
<feature type="transmembrane region" description="Helical" evidence="1">
    <location>
        <begin position="272"/>
        <end position="294"/>
    </location>
</feature>
<protein>
    <recommendedName>
        <fullName evidence="4">Glycosyltransferase RgtA/B/C/D-like domain-containing protein</fullName>
    </recommendedName>
</protein>
<reference evidence="2 3" key="1">
    <citation type="submission" date="2019-07" db="EMBL/GenBank/DDBJ databases">
        <title>Whole genome shotgun sequence of Reyranella soli NBRC 108950.</title>
        <authorList>
            <person name="Hosoyama A."/>
            <person name="Uohara A."/>
            <person name="Ohji S."/>
            <person name="Ichikawa N."/>
        </authorList>
    </citation>
    <scope>NUCLEOTIDE SEQUENCE [LARGE SCALE GENOMIC DNA]</scope>
    <source>
        <strain evidence="2 3">NBRC 108950</strain>
    </source>
</reference>